<dbReference type="EMBL" id="AKFS01000077">
    <property type="protein sequence ID" value="EJF47674.1"/>
    <property type="molecule type" value="Genomic_DNA"/>
</dbReference>
<protein>
    <submittedName>
        <fullName evidence="1">Uncharacterized protein</fullName>
    </submittedName>
</protein>
<organism evidence="1 2">
    <name type="scientific">Schaalia georgiae F0490</name>
    <dbReference type="NCBI Taxonomy" id="1125717"/>
    <lineage>
        <taxon>Bacteria</taxon>
        <taxon>Bacillati</taxon>
        <taxon>Actinomycetota</taxon>
        <taxon>Actinomycetes</taxon>
        <taxon>Actinomycetales</taxon>
        <taxon>Actinomycetaceae</taxon>
        <taxon>Schaalia</taxon>
    </lineage>
</organism>
<keyword evidence="2" id="KW-1185">Reference proteome</keyword>
<gene>
    <name evidence="1" type="ORF">HMPREF1317_0210</name>
</gene>
<dbReference type="AlphaFoldDB" id="J0NKP0"/>
<reference evidence="1 2" key="1">
    <citation type="submission" date="2012-05" db="EMBL/GenBank/DDBJ databases">
        <authorList>
            <person name="Harkins D.M."/>
            <person name="Madupu R."/>
            <person name="Durkin A.S."/>
            <person name="Torralba M."/>
            <person name="Methe B."/>
            <person name="Sutton G.G."/>
            <person name="Nelson K.E."/>
        </authorList>
    </citation>
    <scope>NUCLEOTIDE SEQUENCE [LARGE SCALE GENOMIC DNA]</scope>
    <source>
        <strain evidence="1 2">F0490</strain>
    </source>
</reference>
<dbReference type="PATRIC" id="fig|1125717.3.peg.548"/>
<evidence type="ECO:0000313" key="2">
    <source>
        <dbReference type="Proteomes" id="UP000004578"/>
    </source>
</evidence>
<comment type="caution">
    <text evidence="1">The sequence shown here is derived from an EMBL/GenBank/DDBJ whole genome shotgun (WGS) entry which is preliminary data.</text>
</comment>
<evidence type="ECO:0000313" key="1">
    <source>
        <dbReference type="EMBL" id="EJF47674.1"/>
    </source>
</evidence>
<dbReference type="Proteomes" id="UP000004578">
    <property type="component" value="Unassembled WGS sequence"/>
</dbReference>
<name>J0NKP0_9ACTO</name>
<proteinExistence type="predicted"/>
<sequence>MAAEGLGHGIVWLELLLGWRLIHRHAPILGHRPADAPLPRATHTRTGFTQHTTAHKGRITPLCATRVV</sequence>
<accession>J0NKP0</accession>